<dbReference type="OrthoDB" id="9997817at2759"/>
<dbReference type="AlphaFoldDB" id="F0YGQ6"/>
<dbReference type="EMBL" id="GL833139">
    <property type="protein sequence ID" value="EGB05759.1"/>
    <property type="molecule type" value="Genomic_DNA"/>
</dbReference>
<dbReference type="GeneID" id="20225694"/>
<dbReference type="PANTHER" id="PTHR45834:SF3">
    <property type="entry name" value="RHO GUANINE NUCLEOTIDE EXCHANGE FACTOR 3, ISOFORM L"/>
    <property type="match status" value="1"/>
</dbReference>
<dbReference type="InterPro" id="IPR053086">
    <property type="entry name" value="RhoGEF_domain"/>
</dbReference>
<dbReference type="Gene3D" id="1.20.900.10">
    <property type="entry name" value="Dbl homology (DH) domain"/>
    <property type="match status" value="1"/>
</dbReference>
<dbReference type="Pfam" id="PF00621">
    <property type="entry name" value="RhoGEF"/>
    <property type="match status" value="1"/>
</dbReference>
<dbReference type="GO" id="GO:0005829">
    <property type="term" value="C:cytosol"/>
    <property type="evidence" value="ECO:0007669"/>
    <property type="project" value="TreeGrafter"/>
</dbReference>
<name>F0YGQ6_AURAN</name>
<dbReference type="InParanoid" id="F0YGQ6"/>
<dbReference type="PANTHER" id="PTHR45834">
    <property type="entry name" value="RHO GUANINE NUCLEOTIDE EXCHANGE FACTOR 9-RELATED"/>
    <property type="match status" value="1"/>
</dbReference>
<proteinExistence type="predicted"/>
<reference evidence="3 4" key="1">
    <citation type="journal article" date="2011" name="Proc. Natl. Acad. Sci. U.S.A.">
        <title>Niche of harmful alga Aureococcus anophagefferens revealed through ecogenomics.</title>
        <authorList>
            <person name="Gobler C.J."/>
            <person name="Berry D.L."/>
            <person name="Dyhrman S.T."/>
            <person name="Wilhelm S.W."/>
            <person name="Salamov A."/>
            <person name="Lobanov A.V."/>
            <person name="Zhang Y."/>
            <person name="Collier J.L."/>
            <person name="Wurch L.L."/>
            <person name="Kustka A.B."/>
            <person name="Dill B.D."/>
            <person name="Shah M."/>
            <person name="VerBerkmoes N.C."/>
            <person name="Kuo A."/>
            <person name="Terry A."/>
            <person name="Pangilinan J."/>
            <person name="Lindquist E.A."/>
            <person name="Lucas S."/>
            <person name="Paulsen I.T."/>
            <person name="Hattenrath-Lehmann T.K."/>
            <person name="Talmage S.C."/>
            <person name="Walker E.A."/>
            <person name="Koch F."/>
            <person name="Burson A.M."/>
            <person name="Marcoval M.A."/>
            <person name="Tang Y.Z."/>
            <person name="Lecleir G.R."/>
            <person name="Coyne K.J."/>
            <person name="Berg G.M."/>
            <person name="Bertrand E.M."/>
            <person name="Saito M.A."/>
            <person name="Gladyshev V.N."/>
            <person name="Grigoriev I.V."/>
        </authorList>
    </citation>
    <scope>NUCLEOTIDE SEQUENCE [LARGE SCALE GENOMIC DNA]</scope>
    <source>
        <strain evidence="4">CCMP 1984</strain>
    </source>
</reference>
<evidence type="ECO:0000313" key="3">
    <source>
        <dbReference type="EMBL" id="EGB05759.1"/>
    </source>
</evidence>
<organism evidence="4">
    <name type="scientific">Aureococcus anophagefferens</name>
    <name type="common">Harmful bloom alga</name>
    <dbReference type="NCBI Taxonomy" id="44056"/>
    <lineage>
        <taxon>Eukaryota</taxon>
        <taxon>Sar</taxon>
        <taxon>Stramenopiles</taxon>
        <taxon>Ochrophyta</taxon>
        <taxon>Pelagophyceae</taxon>
        <taxon>Pelagomonadales</taxon>
        <taxon>Pelagomonadaceae</taxon>
        <taxon>Aureococcus</taxon>
    </lineage>
</organism>
<dbReference type="PROSITE" id="PS50010">
    <property type="entry name" value="DH_2"/>
    <property type="match status" value="1"/>
</dbReference>
<sequence length="1025" mass="109912">MSVGGTAVALGVAQVAAEAGGDCASLATEAALVSECSASDCTPELQRLLRWRQLGPGQETVNAIHAAATTDALVDSARLWPSRLTCGLHALLDIFLAERAPGEPAAAFRTLATTLANFAIRPGRAHIHRVFLRRALAADISGVLPGLRPPTLESEVPTSPLRESSPPPMHTSRVSHRSSPSDDNEQCTPSPMMEIWIPSSSRTAEQTAIDAIQREVELLTRPGVPRAPSLLGSSSHTEEGVAEHEWNRFLEISAARELSSQPSLALSNTPAQPELHVSLLTAVAAPLQWLDVLGADWDDDGTGEEQRRSALTETVASLDALFAICCASYVRSGGASRERPHHTAPLMLDLVDEVLRLLCRMFAKANHIAWISHARQLSVSVLAGALEVLQGCFPLVIIAERAMLLIDAIPSQFNEFSIDAAIGELVFLRDISRMPLVCHLRRGRRALALKIGVAVIDILKRANAARIGCVTSDNLALCWGLGAQAISELISTANGEINDASMLATVLLPGWLTELASMAFVEWYTDQADAGHRYETSSHRSSSSFRVDAEVIGVEEQSPFGGLQRDALQDCTMATLAMLRAGGTVDNPHVMNAELEACSALMAQPFSLARPLLSACTSLASFQVLDKAAHVISDDGPQISADSSRFFHLGLALLHYPVTDVTCMSDIKLGYVLTASGLAFAHMRISCVATLDAVWKRLGRDHVTAKDLLCFVAHDHASLGVTVVQHAVHLLSSTSGAIQALAIRLLAGVAVAELQSCLGHLQRFDRHLSIENNTIASEAAGALRLLRDSFRRLISPSPGVTAVLSLLDGVPACRRMEGVMQAAAEFGETEERMIVDLNILAGVFAGPLRLWGSQIDAGVAVVDGVDGAEVSSAAQQLFSPLDDIVSFASRFAAALRAAEQSGNWRSCFETHELELVRCYGCYVASYTAAWDELATLRAKSKTVEAFLKCCELQPANTRRLTLASLAIMPVQRAPRYVLLLRELRRRLGKQPGACCRGWLDDADALAAAEACARRVATAINDHASL</sequence>
<dbReference type="SUPFAM" id="SSF48065">
    <property type="entry name" value="DBL homology domain (DH-domain)"/>
    <property type="match status" value="1"/>
</dbReference>
<accession>F0YGQ6</accession>
<keyword evidence="4" id="KW-1185">Reference proteome</keyword>
<feature type="domain" description="DH" evidence="2">
    <location>
        <begin position="818"/>
        <end position="1022"/>
    </location>
</feature>
<dbReference type="KEGG" id="aaf:AURANDRAFT_66200"/>
<dbReference type="Proteomes" id="UP000002729">
    <property type="component" value="Unassembled WGS sequence"/>
</dbReference>
<protein>
    <recommendedName>
        <fullName evidence="2">DH domain-containing protein</fullName>
    </recommendedName>
</protein>
<dbReference type="InterPro" id="IPR000219">
    <property type="entry name" value="DH_dom"/>
</dbReference>
<feature type="region of interest" description="Disordered" evidence="1">
    <location>
        <begin position="147"/>
        <end position="192"/>
    </location>
</feature>
<dbReference type="InterPro" id="IPR035899">
    <property type="entry name" value="DBL_dom_sf"/>
</dbReference>
<dbReference type="SMART" id="SM00325">
    <property type="entry name" value="RhoGEF"/>
    <property type="match status" value="1"/>
</dbReference>
<evidence type="ECO:0000256" key="1">
    <source>
        <dbReference type="SAM" id="MobiDB-lite"/>
    </source>
</evidence>
<gene>
    <name evidence="3" type="ORF">AURANDRAFT_66200</name>
</gene>
<evidence type="ECO:0000259" key="2">
    <source>
        <dbReference type="PROSITE" id="PS50010"/>
    </source>
</evidence>
<dbReference type="RefSeq" id="XP_009039598.1">
    <property type="nucleotide sequence ID" value="XM_009041350.1"/>
</dbReference>
<dbReference type="GO" id="GO:0005085">
    <property type="term" value="F:guanyl-nucleotide exchange factor activity"/>
    <property type="evidence" value="ECO:0007669"/>
    <property type="project" value="InterPro"/>
</dbReference>
<evidence type="ECO:0000313" key="4">
    <source>
        <dbReference type="Proteomes" id="UP000002729"/>
    </source>
</evidence>